<sequence>MHRSLPSLGHYNDPSQGRTMAHPTPSATRPDHASIDGNELLEPSALSSMLDDMEVQIGANERRASSPTLVSLQPRALQGLFVPASVNPTPAHVSLLPLYAFASVLNDLPCITTALSGSYLIYPCLSLAHRLRLLKSAFGGADGEISSLREPSTTSSPSPPTARPGALPPVPPSRSRMHRFPPPPHNVQHCRALGRLR</sequence>
<dbReference type="OrthoDB" id="10610007at2759"/>
<dbReference type="Proteomes" id="UP000541558">
    <property type="component" value="Unassembled WGS sequence"/>
</dbReference>
<accession>A0A8H5BIJ0</accession>
<dbReference type="EMBL" id="JAACJK010000165">
    <property type="protein sequence ID" value="KAF5324034.1"/>
    <property type="molecule type" value="Genomic_DNA"/>
</dbReference>
<protein>
    <submittedName>
        <fullName evidence="2">Uncharacterized protein</fullName>
    </submittedName>
</protein>
<feature type="region of interest" description="Disordered" evidence="1">
    <location>
        <begin position="144"/>
        <end position="197"/>
    </location>
</feature>
<keyword evidence="3" id="KW-1185">Reference proteome</keyword>
<comment type="caution">
    <text evidence="2">The sequence shown here is derived from an EMBL/GenBank/DDBJ whole genome shotgun (WGS) entry which is preliminary data.</text>
</comment>
<feature type="region of interest" description="Disordered" evidence="1">
    <location>
        <begin position="1"/>
        <end position="37"/>
    </location>
</feature>
<dbReference type="AlphaFoldDB" id="A0A8H5BIJ0"/>
<proteinExistence type="predicted"/>
<evidence type="ECO:0000313" key="3">
    <source>
        <dbReference type="Proteomes" id="UP000541558"/>
    </source>
</evidence>
<evidence type="ECO:0000256" key="1">
    <source>
        <dbReference type="SAM" id="MobiDB-lite"/>
    </source>
</evidence>
<feature type="compositionally biased region" description="Pro residues" evidence="1">
    <location>
        <begin position="157"/>
        <end position="172"/>
    </location>
</feature>
<gene>
    <name evidence="2" type="ORF">D9611_008305</name>
</gene>
<reference evidence="2 3" key="1">
    <citation type="journal article" date="2020" name="ISME J.">
        <title>Uncovering the hidden diversity of litter-decomposition mechanisms in mushroom-forming fungi.</title>
        <authorList>
            <person name="Floudas D."/>
            <person name="Bentzer J."/>
            <person name="Ahren D."/>
            <person name="Johansson T."/>
            <person name="Persson P."/>
            <person name="Tunlid A."/>
        </authorList>
    </citation>
    <scope>NUCLEOTIDE SEQUENCE [LARGE SCALE GENOMIC DNA]</scope>
    <source>
        <strain evidence="2 3">CBS 175.51</strain>
    </source>
</reference>
<evidence type="ECO:0000313" key="2">
    <source>
        <dbReference type="EMBL" id="KAF5324034.1"/>
    </source>
</evidence>
<organism evidence="2 3">
    <name type="scientific">Ephemerocybe angulata</name>
    <dbReference type="NCBI Taxonomy" id="980116"/>
    <lineage>
        <taxon>Eukaryota</taxon>
        <taxon>Fungi</taxon>
        <taxon>Dikarya</taxon>
        <taxon>Basidiomycota</taxon>
        <taxon>Agaricomycotina</taxon>
        <taxon>Agaricomycetes</taxon>
        <taxon>Agaricomycetidae</taxon>
        <taxon>Agaricales</taxon>
        <taxon>Agaricineae</taxon>
        <taxon>Psathyrellaceae</taxon>
        <taxon>Ephemerocybe</taxon>
    </lineage>
</organism>
<name>A0A8H5BIJ0_9AGAR</name>